<evidence type="ECO:0000313" key="3">
    <source>
        <dbReference type="Proteomes" id="UP001565283"/>
    </source>
</evidence>
<dbReference type="RefSeq" id="WP_369947697.1">
    <property type="nucleotide sequence ID" value="NZ_JBCLSH010000002.1"/>
</dbReference>
<name>A0ABV4D3K0_9LACT</name>
<gene>
    <name evidence="2" type="ORF">AALA52_00945</name>
</gene>
<dbReference type="Proteomes" id="UP001565283">
    <property type="component" value="Unassembled WGS sequence"/>
</dbReference>
<feature type="transmembrane region" description="Helical" evidence="1">
    <location>
        <begin position="48"/>
        <end position="68"/>
    </location>
</feature>
<sequence>MEKIPYYLLILGASLTALSFCVWYAWAGLRFVQRKIQNCKDIKLLQKISVSLHTLSLLIVVGLVYYGLTAFF</sequence>
<feature type="transmembrane region" description="Helical" evidence="1">
    <location>
        <begin position="6"/>
        <end position="27"/>
    </location>
</feature>
<accession>A0ABV4D3K0</accession>
<protein>
    <submittedName>
        <fullName evidence="2">Uncharacterized protein</fullName>
    </submittedName>
</protein>
<evidence type="ECO:0000313" key="2">
    <source>
        <dbReference type="EMBL" id="MEY8442837.1"/>
    </source>
</evidence>
<proteinExistence type="predicted"/>
<dbReference type="EMBL" id="JBCLSH010000002">
    <property type="protein sequence ID" value="MEY8442837.1"/>
    <property type="molecule type" value="Genomic_DNA"/>
</dbReference>
<keyword evidence="1" id="KW-1133">Transmembrane helix</keyword>
<comment type="caution">
    <text evidence="2">The sequence shown here is derived from an EMBL/GenBank/DDBJ whole genome shotgun (WGS) entry which is preliminary data.</text>
</comment>
<evidence type="ECO:0000256" key="1">
    <source>
        <dbReference type="SAM" id="Phobius"/>
    </source>
</evidence>
<organism evidence="2 3">
    <name type="scientific">Lactococcus ileimucosae</name>
    <dbReference type="NCBI Taxonomy" id="2941329"/>
    <lineage>
        <taxon>Bacteria</taxon>
        <taxon>Bacillati</taxon>
        <taxon>Bacillota</taxon>
        <taxon>Bacilli</taxon>
        <taxon>Lactobacillales</taxon>
        <taxon>Streptococcaceae</taxon>
        <taxon>Lactococcus</taxon>
    </lineage>
</organism>
<keyword evidence="1" id="KW-0812">Transmembrane</keyword>
<keyword evidence="3" id="KW-1185">Reference proteome</keyword>
<reference evidence="2 3" key="1">
    <citation type="submission" date="2024-03" db="EMBL/GenBank/DDBJ databases">
        <title>Mouse gut bacterial collection (mGBC) of GemPharmatech.</title>
        <authorList>
            <person name="He Y."/>
            <person name="Dong L."/>
            <person name="Wu D."/>
            <person name="Gao X."/>
            <person name="Lin Z."/>
        </authorList>
    </citation>
    <scope>NUCLEOTIDE SEQUENCE [LARGE SCALE GENOMIC DNA]</scope>
    <source>
        <strain evidence="2 3">61-15</strain>
    </source>
</reference>
<keyword evidence="1" id="KW-0472">Membrane</keyword>